<feature type="transmembrane region" description="Helical" evidence="1">
    <location>
        <begin position="453"/>
        <end position="475"/>
    </location>
</feature>
<evidence type="ECO:0000256" key="1">
    <source>
        <dbReference type="SAM" id="Phobius"/>
    </source>
</evidence>
<feature type="transmembrane region" description="Helical" evidence="1">
    <location>
        <begin position="40"/>
        <end position="62"/>
    </location>
</feature>
<feature type="transmembrane region" description="Helical" evidence="1">
    <location>
        <begin position="280"/>
        <end position="306"/>
    </location>
</feature>
<feature type="transmembrane region" description="Helical" evidence="1">
    <location>
        <begin position="369"/>
        <end position="393"/>
    </location>
</feature>
<dbReference type="Proteomes" id="UP000033977">
    <property type="component" value="Unassembled WGS sequence"/>
</dbReference>
<organism evidence="2 3">
    <name type="scientific">Candidatus Giovannonibacteria bacterium GW2011_GWB1_44_23</name>
    <dbReference type="NCBI Taxonomy" id="1618652"/>
    <lineage>
        <taxon>Bacteria</taxon>
        <taxon>Candidatus Giovannoniibacteriota</taxon>
    </lineage>
</organism>
<keyword evidence="1" id="KW-0812">Transmembrane</keyword>
<accession>A0A0G1IFC5</accession>
<feature type="transmembrane region" description="Helical" evidence="1">
    <location>
        <begin position="201"/>
        <end position="223"/>
    </location>
</feature>
<gene>
    <name evidence="2" type="ORF">UW49_C0001G0069</name>
</gene>
<feature type="transmembrane region" description="Helical" evidence="1">
    <location>
        <begin position="318"/>
        <end position="336"/>
    </location>
</feature>
<dbReference type="AlphaFoldDB" id="A0A0G1IFC5"/>
<proteinExistence type="predicted"/>
<feature type="transmembrane region" description="Helical" evidence="1">
    <location>
        <begin position="6"/>
        <end position="28"/>
    </location>
</feature>
<feature type="transmembrane region" description="Helical" evidence="1">
    <location>
        <begin position="405"/>
        <end position="424"/>
    </location>
</feature>
<evidence type="ECO:0000313" key="3">
    <source>
        <dbReference type="Proteomes" id="UP000033977"/>
    </source>
</evidence>
<protein>
    <recommendedName>
        <fullName evidence="4">Glycosyltransferase RgtA/B/C/D-like domain-containing protein</fullName>
    </recommendedName>
</protein>
<name>A0A0G1IFC5_9BACT</name>
<evidence type="ECO:0008006" key="4">
    <source>
        <dbReference type="Google" id="ProtNLM"/>
    </source>
</evidence>
<feature type="transmembrane region" description="Helical" evidence="1">
    <location>
        <begin position="235"/>
        <end position="268"/>
    </location>
</feature>
<keyword evidence="1" id="KW-1133">Transmembrane helix</keyword>
<sequence length="476" mass="55707">MLEAKLIVAIKSTVYLFVFVSLFVYLYYRYFWTNKDARHLFLIFASAFGLIVWAKFLIGLFHKEYIPALLFFYAIPSPKLTSLIWLLIALAAFFVFLYFRKKIEAFSPHKFLASLFLVFLVFSLGVAGVREGVKSIADPFTRTFWEYSGNMNKVETTKDFLHNYISLLPGLAKHSITHPPGYTLVLYFVYKYFNAGFFGEALWVVFIAGLTLWPLYFLWKYFLDELEVRRALEIFIFVPSVVMMTATSMDGVFMFLVWSAITLLYIGWRKNIWFSGLGSLAAALALFSNFIFLLLGPFFLFWAWLSLKQAVVADRIKIVLRILFALAVFILFFFAIKQWSDYSIIDNFFSARLANSEAVKSNFESAQIYFLYVFMNIVNFLIYFGLPLVYVFFQGWPTTFKESNILFKSGVLILLFFLAVGVFQANVERLWLFILPFFLMFPNKLFKEENQSLFNPFLFLMLFQIVVTQVLFYTFF</sequence>
<dbReference type="EMBL" id="LCIN01000001">
    <property type="protein sequence ID" value="KKT57885.1"/>
    <property type="molecule type" value="Genomic_DNA"/>
</dbReference>
<reference evidence="2 3" key="1">
    <citation type="journal article" date="2015" name="Nature">
        <title>rRNA introns, odd ribosomes, and small enigmatic genomes across a large radiation of phyla.</title>
        <authorList>
            <person name="Brown C.T."/>
            <person name="Hug L.A."/>
            <person name="Thomas B.C."/>
            <person name="Sharon I."/>
            <person name="Castelle C.J."/>
            <person name="Singh A."/>
            <person name="Wilkins M.J."/>
            <person name="Williams K.H."/>
            <person name="Banfield J.F."/>
        </authorList>
    </citation>
    <scope>NUCLEOTIDE SEQUENCE [LARGE SCALE GENOMIC DNA]</scope>
</reference>
<feature type="transmembrane region" description="Helical" evidence="1">
    <location>
        <begin position="82"/>
        <end position="99"/>
    </location>
</feature>
<keyword evidence="1" id="KW-0472">Membrane</keyword>
<comment type="caution">
    <text evidence="2">The sequence shown here is derived from an EMBL/GenBank/DDBJ whole genome shotgun (WGS) entry which is preliminary data.</text>
</comment>
<feature type="transmembrane region" description="Helical" evidence="1">
    <location>
        <begin position="111"/>
        <end position="129"/>
    </location>
</feature>
<evidence type="ECO:0000313" key="2">
    <source>
        <dbReference type="EMBL" id="KKT57885.1"/>
    </source>
</evidence>